<comment type="pathway">
    <text evidence="1">Carbohydrate degradation; glycolysis; D-glyceraldehyde 3-phosphate and glycerone phosphate from D-glucose: step 2/4.</text>
</comment>
<dbReference type="Gene3D" id="2.60.120.10">
    <property type="entry name" value="Jelly Rolls"/>
    <property type="match status" value="1"/>
</dbReference>
<accession>A0A1G2E2W2</accession>
<sequence length="187" mass="21779">MEIRFLNDMREVLYDQQWAETAPNLELYYMYRGVKKKDGLRYDITVIPPLMLGQEFTKTKGHGHAGAYGEIYIVLGGQALYLLQKYANEKIEDVYVVKAKKGDIVVIPPYYGHVTINPSKKETLKEANWVSVSCQNIYNSFIEKQGACYYFAGKGWIKNKKYDKVPKLRFEQPLKKWQPKLLKRLSP</sequence>
<organism evidence="8 9">
    <name type="scientific">Candidatus Nealsonbacteria bacterium RIFCSPHIGHO2_01_FULL_43_31</name>
    <dbReference type="NCBI Taxonomy" id="1801665"/>
    <lineage>
        <taxon>Bacteria</taxon>
        <taxon>Candidatus Nealsoniibacteriota</taxon>
    </lineage>
</organism>
<keyword evidence="5" id="KW-0324">Glycolysis</keyword>
<dbReference type="CDD" id="cd02218">
    <property type="entry name" value="cupin_PGI"/>
    <property type="match status" value="1"/>
</dbReference>
<dbReference type="InterPro" id="IPR014710">
    <property type="entry name" value="RmlC-like_jellyroll"/>
</dbReference>
<evidence type="ECO:0000256" key="6">
    <source>
        <dbReference type="ARBA" id="ARBA00029321"/>
    </source>
</evidence>
<evidence type="ECO:0000256" key="5">
    <source>
        <dbReference type="ARBA" id="ARBA00023152"/>
    </source>
</evidence>
<dbReference type="GO" id="GO:0004347">
    <property type="term" value="F:glucose-6-phosphate isomerase activity"/>
    <property type="evidence" value="ECO:0007669"/>
    <property type="project" value="UniProtKB-EC"/>
</dbReference>
<dbReference type="InterPro" id="IPR010551">
    <property type="entry name" value="G6P_isomerase_prok"/>
</dbReference>
<dbReference type="Proteomes" id="UP000178721">
    <property type="component" value="Unassembled WGS sequence"/>
</dbReference>
<gene>
    <name evidence="8" type="ORF">A2654_02695</name>
</gene>
<dbReference type="GO" id="GO:0006094">
    <property type="term" value="P:gluconeogenesis"/>
    <property type="evidence" value="ECO:0007669"/>
    <property type="project" value="UniProtKB-KW"/>
</dbReference>
<comment type="caution">
    <text evidence="8">The sequence shown here is derived from an EMBL/GenBank/DDBJ whole genome shotgun (WGS) entry which is preliminary data.</text>
</comment>
<evidence type="ECO:0000313" key="8">
    <source>
        <dbReference type="EMBL" id="OGZ20133.1"/>
    </source>
</evidence>
<keyword evidence="4" id="KW-0312">Gluconeogenesis</keyword>
<evidence type="ECO:0000256" key="4">
    <source>
        <dbReference type="ARBA" id="ARBA00022432"/>
    </source>
</evidence>
<evidence type="ECO:0000256" key="2">
    <source>
        <dbReference type="ARBA" id="ARBA00006542"/>
    </source>
</evidence>
<dbReference type="UniPathway" id="UPA00109">
    <property type="reaction ID" value="UER00181"/>
</dbReference>
<dbReference type="GO" id="GO:0005737">
    <property type="term" value="C:cytoplasm"/>
    <property type="evidence" value="ECO:0007669"/>
    <property type="project" value="InterPro"/>
</dbReference>
<dbReference type="Pfam" id="PF06560">
    <property type="entry name" value="GPI"/>
    <property type="match status" value="1"/>
</dbReference>
<dbReference type="GO" id="GO:0006096">
    <property type="term" value="P:glycolytic process"/>
    <property type="evidence" value="ECO:0007669"/>
    <property type="project" value="UniProtKB-UniPathway"/>
</dbReference>
<dbReference type="EC" id="5.3.1.9" evidence="3"/>
<evidence type="ECO:0000259" key="7">
    <source>
        <dbReference type="Pfam" id="PF06560"/>
    </source>
</evidence>
<proteinExistence type="inferred from homology"/>
<protein>
    <recommendedName>
        <fullName evidence="3">glucose-6-phosphate isomerase</fullName>
        <ecNumber evidence="3">5.3.1.9</ecNumber>
    </recommendedName>
</protein>
<dbReference type="InterPro" id="IPR011051">
    <property type="entry name" value="RmlC_Cupin_sf"/>
</dbReference>
<reference evidence="8 9" key="1">
    <citation type="journal article" date="2016" name="Nat. Commun.">
        <title>Thousands of microbial genomes shed light on interconnected biogeochemical processes in an aquifer system.</title>
        <authorList>
            <person name="Anantharaman K."/>
            <person name="Brown C.T."/>
            <person name="Hug L.A."/>
            <person name="Sharon I."/>
            <person name="Castelle C.J."/>
            <person name="Probst A.J."/>
            <person name="Thomas B.C."/>
            <person name="Singh A."/>
            <person name="Wilkins M.J."/>
            <person name="Karaoz U."/>
            <person name="Brodie E.L."/>
            <person name="Williams K.H."/>
            <person name="Hubbard S.S."/>
            <person name="Banfield J.F."/>
        </authorList>
    </citation>
    <scope>NUCLEOTIDE SEQUENCE [LARGE SCALE GENOMIC DNA]</scope>
</reference>
<feature type="domain" description="Glucose-6-phosphate isomerase prokaryote" evidence="7">
    <location>
        <begin position="36"/>
        <end position="166"/>
    </location>
</feature>
<name>A0A1G2E2W2_9BACT</name>
<evidence type="ECO:0000256" key="3">
    <source>
        <dbReference type="ARBA" id="ARBA00011952"/>
    </source>
</evidence>
<dbReference type="SUPFAM" id="SSF51182">
    <property type="entry name" value="RmlC-like cupins"/>
    <property type="match status" value="1"/>
</dbReference>
<evidence type="ECO:0000313" key="9">
    <source>
        <dbReference type="Proteomes" id="UP000178721"/>
    </source>
</evidence>
<comment type="similarity">
    <text evidence="2">Belongs to the archaeal-type GPI family.</text>
</comment>
<comment type="catalytic activity">
    <reaction evidence="6">
        <text>alpha-D-glucose 6-phosphate = beta-D-fructose 6-phosphate</text>
        <dbReference type="Rhea" id="RHEA:11816"/>
        <dbReference type="ChEBI" id="CHEBI:57634"/>
        <dbReference type="ChEBI" id="CHEBI:58225"/>
        <dbReference type="EC" id="5.3.1.9"/>
    </reaction>
</comment>
<dbReference type="AlphaFoldDB" id="A0A1G2E2W2"/>
<evidence type="ECO:0000256" key="1">
    <source>
        <dbReference type="ARBA" id="ARBA00004926"/>
    </source>
</evidence>
<dbReference type="EMBL" id="MHMA01000024">
    <property type="protein sequence ID" value="OGZ20133.1"/>
    <property type="molecule type" value="Genomic_DNA"/>
</dbReference>